<feature type="domain" description="N-acetyltransferase" evidence="1">
    <location>
        <begin position="7"/>
        <end position="171"/>
    </location>
</feature>
<evidence type="ECO:0000259" key="1">
    <source>
        <dbReference type="PROSITE" id="PS51186"/>
    </source>
</evidence>
<dbReference type="OrthoDB" id="9795206at2"/>
<evidence type="ECO:0000313" key="2">
    <source>
        <dbReference type="EMBL" id="SHH84331.1"/>
    </source>
</evidence>
<proteinExistence type="predicted"/>
<dbReference type="InterPro" id="IPR000182">
    <property type="entry name" value="GNAT_dom"/>
</dbReference>
<dbReference type="PANTHER" id="PTHR43415">
    <property type="entry name" value="SPERMIDINE N(1)-ACETYLTRANSFERASE"/>
    <property type="match status" value="1"/>
</dbReference>
<dbReference type="InterPro" id="IPR016181">
    <property type="entry name" value="Acyl_CoA_acyltransferase"/>
</dbReference>
<dbReference type="SUPFAM" id="SSF55729">
    <property type="entry name" value="Acyl-CoA N-acyltransferases (Nat)"/>
    <property type="match status" value="1"/>
</dbReference>
<dbReference type="EMBL" id="FQXJ01000005">
    <property type="protein sequence ID" value="SHH84331.1"/>
    <property type="molecule type" value="Genomic_DNA"/>
</dbReference>
<evidence type="ECO:0000313" key="3">
    <source>
        <dbReference type="Proteomes" id="UP000183954"/>
    </source>
</evidence>
<name>A0A1M5WA38_9FIRM</name>
<dbReference type="PANTHER" id="PTHR43415:SF3">
    <property type="entry name" value="GNAT-FAMILY ACETYLTRANSFERASE"/>
    <property type="match status" value="1"/>
</dbReference>
<gene>
    <name evidence="2" type="ORF">SAMN02746098_01520</name>
</gene>
<dbReference type="RefSeq" id="WP_073029061.1">
    <property type="nucleotide sequence ID" value="NZ_FQXJ01000005.1"/>
</dbReference>
<dbReference type="Proteomes" id="UP000183954">
    <property type="component" value="Unassembled WGS sequence"/>
</dbReference>
<dbReference type="CDD" id="cd04301">
    <property type="entry name" value="NAT_SF"/>
    <property type="match status" value="1"/>
</dbReference>
<dbReference type="PROSITE" id="PS51186">
    <property type="entry name" value="GNAT"/>
    <property type="match status" value="1"/>
</dbReference>
<sequence length="179" mass="20711">MLQGLKTFLRTVEENDIDTIYQWYNDQEVNFWSSGAWPLNTLQSKDQIAVKFLDGSPDIYRYSILDENDHLIGTIGFKELNIPGRSATIYIVIGDKAYWGKGYGTDALIVFARFLFTQWNFHRLSLDTWDENIRAIKAYEKVGFKVEGRQREARYVLGNYHDAILMGLLSSEFLALHGK</sequence>
<protein>
    <submittedName>
        <fullName evidence="2">Protein N-acetyltransferase, RimJ/RimL family</fullName>
    </submittedName>
</protein>
<keyword evidence="2" id="KW-0808">Transferase</keyword>
<dbReference type="Gene3D" id="3.40.630.30">
    <property type="match status" value="1"/>
</dbReference>
<keyword evidence="3" id="KW-1185">Reference proteome</keyword>
<organism evidence="2 3">
    <name type="scientific">Desulfosporosinus lacus DSM 15449</name>
    <dbReference type="NCBI Taxonomy" id="1121420"/>
    <lineage>
        <taxon>Bacteria</taxon>
        <taxon>Bacillati</taxon>
        <taxon>Bacillota</taxon>
        <taxon>Clostridia</taxon>
        <taxon>Eubacteriales</taxon>
        <taxon>Desulfitobacteriaceae</taxon>
        <taxon>Desulfosporosinus</taxon>
    </lineage>
</organism>
<dbReference type="GO" id="GO:0016747">
    <property type="term" value="F:acyltransferase activity, transferring groups other than amino-acyl groups"/>
    <property type="evidence" value="ECO:0007669"/>
    <property type="project" value="InterPro"/>
</dbReference>
<dbReference type="STRING" id="1121420.SAMN02746098_01520"/>
<reference evidence="3" key="1">
    <citation type="submission" date="2016-11" db="EMBL/GenBank/DDBJ databases">
        <authorList>
            <person name="Varghese N."/>
            <person name="Submissions S."/>
        </authorList>
    </citation>
    <scope>NUCLEOTIDE SEQUENCE [LARGE SCALE GENOMIC DNA]</scope>
    <source>
        <strain evidence="3">DSM 15449</strain>
    </source>
</reference>
<dbReference type="Pfam" id="PF13302">
    <property type="entry name" value="Acetyltransf_3"/>
    <property type="match status" value="1"/>
</dbReference>
<accession>A0A1M5WA38</accession>
<dbReference type="AlphaFoldDB" id="A0A1M5WA38"/>